<sequence length="623" mass="70656">MCSVSAKQSLALFQRSPDSLNLLQGFWERDGASRQEDIATAQRTFDSWYYGFGSPLVPGFLETVANDTGGATQDSSMHGLIREQIPDLVRISYTGPCSDIRSAARDILVDLKTKKGFRIPYVQPQSPSYFISAKKMEHMKCITEEPTEDERFYTTYALFREYWFQWGRLENYISIMGYHPEYLECYMKMQVHLFYADLPLPYPDRYYLAVMAAAEQRCIYLVLIFARRFIASGGDPIWLQGLDQGPSKWRQLARLNSILAHQPWNVTPDHIYNLTHGGDVGTPKETLSLSELMHAIAIMTHVHALASFVFGCGVRPEIDYLEVFSSMTDNPTNGKTNGQHSPSLVKSGADIAPHKNGDSSTERHQHSSTENHTITRSISQASDNSTTNSDAVPAANQLLRLIQTEHSAWEDLGEDIVAEQFTAITKVNMELDNDQTYTVLTLSADTLKEVNQHPAISRFLESSQSAYSNFEGRPLHVSEYSWQEEGLALADRLCTDLGTLLDEKFRNAYDLTYNTLNFITNVDTSLYRRTVWNQVQSLYGICHDDFRYDRVDRLLAVAQRAYLKLCATRPVMINPTEHRFDVIFSALSDSEVVHVILMVIEARQQACLLYALRAISDCQVYGH</sequence>
<dbReference type="SUPFAM" id="SSF69118">
    <property type="entry name" value="AhpD-like"/>
    <property type="match status" value="1"/>
</dbReference>
<evidence type="ECO:0000256" key="3">
    <source>
        <dbReference type="ARBA" id="ARBA00022490"/>
    </source>
</evidence>
<dbReference type="AlphaFoldDB" id="A0AAV2TNG6"/>
<evidence type="ECO:0000256" key="1">
    <source>
        <dbReference type="ARBA" id="ARBA00004496"/>
    </source>
</evidence>
<keyword evidence="3" id="KW-0963">Cytoplasm</keyword>
<dbReference type="GO" id="GO:1990253">
    <property type="term" value="P:cellular response to leucine starvation"/>
    <property type="evidence" value="ECO:0007669"/>
    <property type="project" value="TreeGrafter"/>
</dbReference>
<dbReference type="InterPro" id="IPR029032">
    <property type="entry name" value="AhpD-like"/>
</dbReference>
<dbReference type="EMBL" id="CAXLJL010000523">
    <property type="protein sequence ID" value="CAL5138758.1"/>
    <property type="molecule type" value="Genomic_DNA"/>
</dbReference>
<comment type="similarity">
    <text evidence="2">Belongs to the sestrin family.</text>
</comment>
<protein>
    <submittedName>
        <fullName evidence="5">Uncharacterized protein</fullName>
    </submittedName>
</protein>
<dbReference type="GO" id="GO:0071233">
    <property type="term" value="P:cellular response to L-leucine"/>
    <property type="evidence" value="ECO:0007669"/>
    <property type="project" value="TreeGrafter"/>
</dbReference>
<feature type="compositionally biased region" description="Basic and acidic residues" evidence="4">
    <location>
        <begin position="352"/>
        <end position="369"/>
    </location>
</feature>
<dbReference type="PANTHER" id="PTHR12474:SF0">
    <property type="entry name" value="SESTRIN HOMOLOG"/>
    <property type="match status" value="1"/>
</dbReference>
<dbReference type="Gene3D" id="1.20.1290.10">
    <property type="entry name" value="AhpD-like"/>
    <property type="match status" value="1"/>
</dbReference>
<dbReference type="InterPro" id="IPR006730">
    <property type="entry name" value="Sestrin"/>
</dbReference>
<evidence type="ECO:0000256" key="4">
    <source>
        <dbReference type="SAM" id="MobiDB-lite"/>
    </source>
</evidence>
<dbReference type="GO" id="GO:0005634">
    <property type="term" value="C:nucleus"/>
    <property type="evidence" value="ECO:0007669"/>
    <property type="project" value="InterPro"/>
</dbReference>
<dbReference type="GO" id="GO:1904262">
    <property type="term" value="P:negative regulation of TORC1 signaling"/>
    <property type="evidence" value="ECO:0007669"/>
    <property type="project" value="TreeGrafter"/>
</dbReference>
<evidence type="ECO:0000313" key="6">
    <source>
        <dbReference type="Proteomes" id="UP001497525"/>
    </source>
</evidence>
<dbReference type="Pfam" id="PF04636">
    <property type="entry name" value="PA26"/>
    <property type="match status" value="1"/>
</dbReference>
<dbReference type="GO" id="GO:1901031">
    <property type="term" value="P:regulation of response to reactive oxygen species"/>
    <property type="evidence" value="ECO:0007669"/>
    <property type="project" value="InterPro"/>
</dbReference>
<dbReference type="GO" id="GO:0016684">
    <property type="term" value="F:oxidoreductase activity, acting on peroxide as acceptor"/>
    <property type="evidence" value="ECO:0007669"/>
    <property type="project" value="TreeGrafter"/>
</dbReference>
<feature type="compositionally biased region" description="Polar residues" evidence="4">
    <location>
        <begin position="331"/>
        <end position="344"/>
    </location>
</feature>
<comment type="subcellular location">
    <subcellularLocation>
        <location evidence="1">Cytoplasm</location>
    </subcellularLocation>
</comment>
<accession>A0AAV2TNG6</accession>
<reference evidence="5" key="1">
    <citation type="submission" date="2024-06" db="EMBL/GenBank/DDBJ databases">
        <authorList>
            <person name="Liu X."/>
            <person name="Lenzi L."/>
            <person name="Haldenby T S."/>
            <person name="Uol C."/>
        </authorList>
    </citation>
    <scope>NUCLEOTIDE SEQUENCE</scope>
</reference>
<feature type="region of interest" description="Disordered" evidence="4">
    <location>
        <begin position="331"/>
        <end position="374"/>
    </location>
</feature>
<dbReference type="GO" id="GO:0005737">
    <property type="term" value="C:cytoplasm"/>
    <property type="evidence" value="ECO:0007669"/>
    <property type="project" value="UniProtKB-SubCell"/>
</dbReference>
<evidence type="ECO:0000256" key="2">
    <source>
        <dbReference type="ARBA" id="ARBA00008350"/>
    </source>
</evidence>
<dbReference type="GO" id="GO:0070728">
    <property type="term" value="F:L-leucine binding"/>
    <property type="evidence" value="ECO:0007669"/>
    <property type="project" value="TreeGrafter"/>
</dbReference>
<name>A0AAV2TNG6_CALDB</name>
<evidence type="ECO:0000313" key="5">
    <source>
        <dbReference type="EMBL" id="CAL5138758.1"/>
    </source>
</evidence>
<dbReference type="GO" id="GO:0016239">
    <property type="term" value="P:positive regulation of macroautophagy"/>
    <property type="evidence" value="ECO:0007669"/>
    <property type="project" value="TreeGrafter"/>
</dbReference>
<comment type="caution">
    <text evidence="5">The sequence shown here is derived from an EMBL/GenBank/DDBJ whole genome shotgun (WGS) entry which is preliminary data.</text>
</comment>
<dbReference type="Proteomes" id="UP001497525">
    <property type="component" value="Unassembled WGS sequence"/>
</dbReference>
<organism evidence="5 6">
    <name type="scientific">Calicophoron daubneyi</name>
    <name type="common">Rumen fluke</name>
    <name type="synonym">Paramphistomum daubneyi</name>
    <dbReference type="NCBI Taxonomy" id="300641"/>
    <lineage>
        <taxon>Eukaryota</taxon>
        <taxon>Metazoa</taxon>
        <taxon>Spiralia</taxon>
        <taxon>Lophotrochozoa</taxon>
        <taxon>Platyhelminthes</taxon>
        <taxon>Trematoda</taxon>
        <taxon>Digenea</taxon>
        <taxon>Plagiorchiida</taxon>
        <taxon>Pronocephalata</taxon>
        <taxon>Paramphistomoidea</taxon>
        <taxon>Paramphistomidae</taxon>
        <taxon>Calicophoron</taxon>
    </lineage>
</organism>
<dbReference type="PANTHER" id="PTHR12474">
    <property type="entry name" value="P53 REGULATED PA26 NUCLEAR PROTEIN SESTRIN"/>
    <property type="match status" value="1"/>
</dbReference>
<proteinExistence type="inferred from homology"/>
<gene>
    <name evidence="5" type="ORF">CDAUBV1_LOCUS13566</name>
</gene>